<protein>
    <submittedName>
        <fullName evidence="2">Putative secreted peptide</fullName>
    </submittedName>
</protein>
<sequence>MSSMLSFVCVIFRIRLSVECICCFNRSTVSVVSTRLPLASASVRAFSTSSATVLRAAICSRIASSQRCSACRFICSFVCRS</sequence>
<keyword evidence="1" id="KW-0732">Signal</keyword>
<organism evidence="2">
    <name type="scientific">Anopheles braziliensis</name>
    <dbReference type="NCBI Taxonomy" id="58242"/>
    <lineage>
        <taxon>Eukaryota</taxon>
        <taxon>Metazoa</taxon>
        <taxon>Ecdysozoa</taxon>
        <taxon>Arthropoda</taxon>
        <taxon>Hexapoda</taxon>
        <taxon>Insecta</taxon>
        <taxon>Pterygota</taxon>
        <taxon>Neoptera</taxon>
        <taxon>Endopterygota</taxon>
        <taxon>Diptera</taxon>
        <taxon>Nematocera</taxon>
        <taxon>Culicoidea</taxon>
        <taxon>Culicidae</taxon>
        <taxon>Anophelinae</taxon>
        <taxon>Anopheles</taxon>
    </lineage>
</organism>
<feature type="signal peptide" evidence="1">
    <location>
        <begin position="1"/>
        <end position="20"/>
    </location>
</feature>
<reference evidence="2" key="1">
    <citation type="submission" date="2018-01" db="EMBL/GenBank/DDBJ databases">
        <title>An insight into the sialome of Amazonian anophelines.</title>
        <authorList>
            <person name="Ribeiro J.M."/>
            <person name="Scarpassa V."/>
            <person name="Calvo E."/>
        </authorList>
    </citation>
    <scope>NUCLEOTIDE SEQUENCE</scope>
    <source>
        <tissue evidence="2">Salivary glands</tissue>
    </source>
</reference>
<dbReference type="EMBL" id="GGFM01012472">
    <property type="protein sequence ID" value="MBW33223.1"/>
    <property type="molecule type" value="Transcribed_RNA"/>
</dbReference>
<evidence type="ECO:0000256" key="1">
    <source>
        <dbReference type="SAM" id="SignalP"/>
    </source>
</evidence>
<name>A0A2M3ZXE2_9DIPT</name>
<proteinExistence type="predicted"/>
<evidence type="ECO:0000313" key="2">
    <source>
        <dbReference type="EMBL" id="MBW33223.1"/>
    </source>
</evidence>
<accession>A0A2M3ZXE2</accession>
<dbReference type="AlphaFoldDB" id="A0A2M3ZXE2"/>
<feature type="chain" id="PRO_5014979760" evidence="1">
    <location>
        <begin position="21"/>
        <end position="81"/>
    </location>
</feature>